<gene>
    <name evidence="1" type="ORF">DNL40_10400</name>
</gene>
<sequence>MNHPAVDTVVYDFGNVLVRWDPRGAYSGLDPAEVDRFFAEFDFMAFNLRQDAGRPFAEGRAEVARTHPRWAPLVDTYLERYADTLGGPVPGSADLVTELKQHGLRLYGLTNWWAETFHHAAHAAPAVDLMDGVVVSGRVGLAKPDPAIFEHLCERFDVDPARAVFVDDSPVNVQAAAALGFHALHFTTTDTLRQDLRALGLPVTTR</sequence>
<dbReference type="SUPFAM" id="SSF56784">
    <property type="entry name" value="HAD-like"/>
    <property type="match status" value="1"/>
</dbReference>
<dbReference type="CDD" id="cd02603">
    <property type="entry name" value="HAD_sEH-N_like"/>
    <property type="match status" value="1"/>
</dbReference>
<reference evidence="1 2" key="1">
    <citation type="submission" date="2018-06" db="EMBL/GenBank/DDBJ databases">
        <title>Whole genome sequencing of a novel hydrocarbon degrading bacterial strain, PW21 isolated from oil contaminated produced water sample.</title>
        <authorList>
            <person name="Nagkirti P."/>
            <person name="Shaikh A."/>
            <person name="Gowdaman V."/>
            <person name="Engineer A.E."/>
            <person name="Dagar S."/>
            <person name="Dhakephalkar P.K."/>
        </authorList>
    </citation>
    <scope>NUCLEOTIDE SEQUENCE [LARGE SCALE GENOMIC DNA]</scope>
    <source>
        <strain evidence="1 2">PW21</strain>
    </source>
</reference>
<comment type="caution">
    <text evidence="1">The sequence shown here is derived from an EMBL/GenBank/DDBJ whole genome shotgun (WGS) entry which is preliminary data.</text>
</comment>
<dbReference type="PRINTS" id="PR00413">
    <property type="entry name" value="HADHALOGNASE"/>
</dbReference>
<dbReference type="InterPro" id="IPR036412">
    <property type="entry name" value="HAD-like_sf"/>
</dbReference>
<protein>
    <submittedName>
        <fullName evidence="1">HAD family phosphatase</fullName>
    </submittedName>
</protein>
<dbReference type="Proteomes" id="UP000248783">
    <property type="component" value="Unassembled WGS sequence"/>
</dbReference>
<dbReference type="PANTHER" id="PTHR43611">
    <property type="entry name" value="ALPHA-D-GLUCOSE 1-PHOSPHATE PHOSPHATASE"/>
    <property type="match status" value="1"/>
</dbReference>
<dbReference type="InterPro" id="IPR023214">
    <property type="entry name" value="HAD_sf"/>
</dbReference>
<dbReference type="EMBL" id="QKWH01000007">
    <property type="protein sequence ID" value="PZR52772.1"/>
    <property type="molecule type" value="Genomic_DNA"/>
</dbReference>
<dbReference type="RefSeq" id="WP_111251193.1">
    <property type="nucleotide sequence ID" value="NZ_QKWH01000007.1"/>
</dbReference>
<accession>A0A2W5WP62</accession>
<dbReference type="Pfam" id="PF00702">
    <property type="entry name" value="Hydrolase"/>
    <property type="match status" value="1"/>
</dbReference>
<name>A0A2W5WP62_9MICO</name>
<evidence type="ECO:0000313" key="2">
    <source>
        <dbReference type="Proteomes" id="UP000248783"/>
    </source>
</evidence>
<organism evidence="1 2">
    <name type="scientific">Xylanimonas oleitrophica</name>
    <dbReference type="NCBI Taxonomy" id="2607479"/>
    <lineage>
        <taxon>Bacteria</taxon>
        <taxon>Bacillati</taxon>
        <taxon>Actinomycetota</taxon>
        <taxon>Actinomycetes</taxon>
        <taxon>Micrococcales</taxon>
        <taxon>Promicromonosporaceae</taxon>
        <taxon>Xylanimonas</taxon>
    </lineage>
</organism>
<keyword evidence="2" id="KW-1185">Reference proteome</keyword>
<dbReference type="InterPro" id="IPR006439">
    <property type="entry name" value="HAD-SF_hydro_IA"/>
</dbReference>
<proteinExistence type="predicted"/>
<evidence type="ECO:0000313" key="1">
    <source>
        <dbReference type="EMBL" id="PZR52772.1"/>
    </source>
</evidence>
<dbReference type="Gene3D" id="3.40.50.1000">
    <property type="entry name" value="HAD superfamily/HAD-like"/>
    <property type="match status" value="1"/>
</dbReference>
<dbReference type="AlphaFoldDB" id="A0A2W5WP62"/>
<dbReference type="PANTHER" id="PTHR43611:SF3">
    <property type="entry name" value="FLAVIN MONONUCLEOTIDE HYDROLASE 1, CHLOROPLATIC"/>
    <property type="match status" value="1"/>
</dbReference>
<dbReference type="NCBIfam" id="TIGR01509">
    <property type="entry name" value="HAD-SF-IA-v3"/>
    <property type="match status" value="1"/>
</dbReference>